<dbReference type="PANTHER" id="PTHR31342:SF48">
    <property type="entry name" value="CHUP1-LIKE PROTEIN"/>
    <property type="match status" value="1"/>
</dbReference>
<evidence type="ECO:0000256" key="2">
    <source>
        <dbReference type="SAM" id="MobiDB-lite"/>
    </source>
</evidence>
<sequence length="419" mass="47910">MQHKDSGSEINCLKQELGNCLARNGALEKENQELRQEVARLKGQISSLRAHDNERKSMLWKKLQNSTDSTNKEASPEKLEFVKTKEQSPEVEYMSTRADYLELAATKERAAAVLKPPPRPAAFSPSHKEVIETKAPPKQAPLAPPLPPKMLVGTRSLRRVPDVVEMYRSLTRRDAHMDNRTNPMVAPAAAFSKNMIGEIENRSTYLSAIKSDVEKQKEFICFLIKEVESASFGDISDVEVFVKWLDKELSSLVDERAVLKHFPQWPERKADAVREAACNFRDLRNLEAEVSSYEDNPKESSIQALRNMQALQDRQRSVSSTERTRETLRKRYSDFYIPWEWMFDTGLIGQMKLSSLRLAKKYMKRVTRELQLNEGSAKENLLLQGIRFAYRVHQFAGGFNAEAIQAFEEFKVVSLGSHK</sequence>
<keyword evidence="1" id="KW-0175">Coiled coil</keyword>
<evidence type="ECO:0000313" key="4">
    <source>
        <dbReference type="Proteomes" id="UP000593562"/>
    </source>
</evidence>
<organism evidence="3 4">
    <name type="scientific">Tripterygium wilfordii</name>
    <name type="common">Thunder God vine</name>
    <dbReference type="NCBI Taxonomy" id="458696"/>
    <lineage>
        <taxon>Eukaryota</taxon>
        <taxon>Viridiplantae</taxon>
        <taxon>Streptophyta</taxon>
        <taxon>Embryophyta</taxon>
        <taxon>Tracheophyta</taxon>
        <taxon>Spermatophyta</taxon>
        <taxon>Magnoliopsida</taxon>
        <taxon>eudicotyledons</taxon>
        <taxon>Gunneridae</taxon>
        <taxon>Pentapetalae</taxon>
        <taxon>rosids</taxon>
        <taxon>fabids</taxon>
        <taxon>Celastrales</taxon>
        <taxon>Celastraceae</taxon>
        <taxon>Tripterygium</taxon>
    </lineage>
</organism>
<evidence type="ECO:0000256" key="1">
    <source>
        <dbReference type="ARBA" id="ARBA00023054"/>
    </source>
</evidence>
<dbReference type="InterPro" id="IPR040265">
    <property type="entry name" value="CHUP1/IPGA1-like"/>
</dbReference>
<evidence type="ECO:0000313" key="3">
    <source>
        <dbReference type="EMBL" id="KAF5744491.1"/>
    </source>
</evidence>
<keyword evidence="4" id="KW-1185">Reference proteome</keyword>
<dbReference type="Proteomes" id="UP000593562">
    <property type="component" value="Unassembled WGS sequence"/>
</dbReference>
<protein>
    <submittedName>
        <fullName evidence="3">F10K1.18 protein putative isoform 1</fullName>
    </submittedName>
</protein>
<reference evidence="3 4" key="1">
    <citation type="journal article" date="2020" name="Nat. Commun.">
        <title>Genome of Tripterygium wilfordii and identification of cytochrome P450 involved in triptolide biosynthesis.</title>
        <authorList>
            <person name="Tu L."/>
            <person name="Su P."/>
            <person name="Zhang Z."/>
            <person name="Gao L."/>
            <person name="Wang J."/>
            <person name="Hu T."/>
            <person name="Zhou J."/>
            <person name="Zhang Y."/>
            <person name="Zhao Y."/>
            <person name="Liu Y."/>
            <person name="Song Y."/>
            <person name="Tong Y."/>
            <person name="Lu Y."/>
            <person name="Yang J."/>
            <person name="Xu C."/>
            <person name="Jia M."/>
            <person name="Peters R.J."/>
            <person name="Huang L."/>
            <person name="Gao W."/>
        </authorList>
    </citation>
    <scope>NUCLEOTIDE SEQUENCE [LARGE SCALE GENOMIC DNA]</scope>
    <source>
        <strain evidence="4">cv. XIE 37</strain>
        <tissue evidence="3">Leaf</tissue>
    </source>
</reference>
<dbReference type="PANTHER" id="PTHR31342">
    <property type="entry name" value="PROTEIN CHUP1, CHLOROPLASTIC"/>
    <property type="match status" value="1"/>
</dbReference>
<accession>A0A7J7DDV6</accession>
<gene>
    <name evidence="3" type="ORF">HS088_TW07G00063</name>
</gene>
<dbReference type="AlphaFoldDB" id="A0A7J7DDV6"/>
<dbReference type="GO" id="GO:0072699">
    <property type="term" value="P:protein localization to cortical microtubule cytoskeleton"/>
    <property type="evidence" value="ECO:0007669"/>
    <property type="project" value="TreeGrafter"/>
</dbReference>
<comment type="caution">
    <text evidence="3">The sequence shown here is derived from an EMBL/GenBank/DDBJ whole genome shotgun (WGS) entry which is preliminary data.</text>
</comment>
<feature type="region of interest" description="Disordered" evidence="2">
    <location>
        <begin position="49"/>
        <end position="77"/>
    </location>
</feature>
<dbReference type="InParanoid" id="A0A7J7DDV6"/>
<dbReference type="EMBL" id="JAAARO010000007">
    <property type="protein sequence ID" value="KAF5744491.1"/>
    <property type="molecule type" value="Genomic_DNA"/>
</dbReference>
<dbReference type="GO" id="GO:0055028">
    <property type="term" value="C:cortical microtubule"/>
    <property type="evidence" value="ECO:0007669"/>
    <property type="project" value="TreeGrafter"/>
</dbReference>
<name>A0A7J7DDV6_TRIWF</name>
<proteinExistence type="predicted"/>